<gene>
    <name evidence="1" type="ORF">BDV96DRAFT_633023</name>
</gene>
<sequence length="167" mass="18037">MGIESIGDIGTTRVRIHSTKIVDVGGMVIIARAMRAIRIATIGVVGGRRAFVRGTRLFQSEKINAVVGGGMSAVPDDARAVRSVVMEGFRVGGRIRIIARDVRVIQSGTVDVEAEVEVISRMIVIALVIRLIRSGTMKAIVAEGRSSTCQDLIEIRVAEREKGKTRK</sequence>
<name>A0A6A5Z5E3_9PLEO</name>
<dbReference type="AlphaFoldDB" id="A0A6A5Z5E3"/>
<accession>A0A6A5Z5E3</accession>
<proteinExistence type="predicted"/>
<evidence type="ECO:0000313" key="2">
    <source>
        <dbReference type="Proteomes" id="UP000799770"/>
    </source>
</evidence>
<reference evidence="1" key="1">
    <citation type="journal article" date="2020" name="Stud. Mycol.">
        <title>101 Dothideomycetes genomes: a test case for predicting lifestyles and emergence of pathogens.</title>
        <authorList>
            <person name="Haridas S."/>
            <person name="Albert R."/>
            <person name="Binder M."/>
            <person name="Bloem J."/>
            <person name="Labutti K."/>
            <person name="Salamov A."/>
            <person name="Andreopoulos B."/>
            <person name="Baker S."/>
            <person name="Barry K."/>
            <person name="Bills G."/>
            <person name="Bluhm B."/>
            <person name="Cannon C."/>
            <person name="Castanera R."/>
            <person name="Culley D."/>
            <person name="Daum C."/>
            <person name="Ezra D."/>
            <person name="Gonzalez J."/>
            <person name="Henrissat B."/>
            <person name="Kuo A."/>
            <person name="Liang C."/>
            <person name="Lipzen A."/>
            <person name="Lutzoni F."/>
            <person name="Magnuson J."/>
            <person name="Mondo S."/>
            <person name="Nolan M."/>
            <person name="Ohm R."/>
            <person name="Pangilinan J."/>
            <person name="Park H.-J."/>
            <person name="Ramirez L."/>
            <person name="Alfaro M."/>
            <person name="Sun H."/>
            <person name="Tritt A."/>
            <person name="Yoshinaga Y."/>
            <person name="Zwiers L.-H."/>
            <person name="Turgeon B."/>
            <person name="Goodwin S."/>
            <person name="Spatafora J."/>
            <person name="Crous P."/>
            <person name="Grigoriev I."/>
        </authorList>
    </citation>
    <scope>NUCLEOTIDE SEQUENCE</scope>
    <source>
        <strain evidence="1">CBS 627.86</strain>
    </source>
</reference>
<organism evidence="1 2">
    <name type="scientific">Lophiotrema nucula</name>
    <dbReference type="NCBI Taxonomy" id="690887"/>
    <lineage>
        <taxon>Eukaryota</taxon>
        <taxon>Fungi</taxon>
        <taxon>Dikarya</taxon>
        <taxon>Ascomycota</taxon>
        <taxon>Pezizomycotina</taxon>
        <taxon>Dothideomycetes</taxon>
        <taxon>Pleosporomycetidae</taxon>
        <taxon>Pleosporales</taxon>
        <taxon>Lophiotremataceae</taxon>
        <taxon>Lophiotrema</taxon>
    </lineage>
</organism>
<keyword evidence="2" id="KW-1185">Reference proteome</keyword>
<evidence type="ECO:0000313" key="1">
    <source>
        <dbReference type="EMBL" id="KAF2114233.1"/>
    </source>
</evidence>
<dbReference type="EMBL" id="ML977326">
    <property type="protein sequence ID" value="KAF2114233.1"/>
    <property type="molecule type" value="Genomic_DNA"/>
</dbReference>
<dbReference type="Proteomes" id="UP000799770">
    <property type="component" value="Unassembled WGS sequence"/>
</dbReference>
<protein>
    <submittedName>
        <fullName evidence="1">Uncharacterized protein</fullName>
    </submittedName>
</protein>